<dbReference type="AlphaFoldDB" id="F8NLN2"/>
<dbReference type="EMBL" id="GL945430">
    <property type="protein sequence ID" value="EGO28213.1"/>
    <property type="molecule type" value="Genomic_DNA"/>
</dbReference>
<dbReference type="KEGG" id="sla:SERLADRAFT_434086"/>
<name>F8NLN2_SERL9</name>
<gene>
    <name evidence="1" type="ORF">SERLADRAFT_434086</name>
</gene>
<accession>F8NLN2</accession>
<dbReference type="HOGENOM" id="CLU_2321783_0_0_1"/>
<dbReference type="GeneID" id="18814307"/>
<sequence>MSWTDFVNNITDILLEYIARAKAKALADNFVHTNAQKTVCATMSRPNPSHHTAASATNTTMLTIADATILPTASPAMHETDKPLPKMKARDKVIYGKLA</sequence>
<reference evidence="1" key="1">
    <citation type="submission" date="2011-04" db="EMBL/GenBank/DDBJ databases">
        <title>Evolution of plant cell wall degrading machinery underlies the functional diversity of forest fungi.</title>
        <authorList>
            <consortium name="US DOE Joint Genome Institute (JGI-PGF)"/>
            <person name="Eastwood D.C."/>
            <person name="Floudas D."/>
            <person name="Binder M."/>
            <person name="Majcherczyk A."/>
            <person name="Schneider P."/>
            <person name="Aerts A."/>
            <person name="Asiegbu F.O."/>
            <person name="Baker S.E."/>
            <person name="Barry K."/>
            <person name="Bendiksby M."/>
            <person name="Blumentritt M."/>
            <person name="Coutinho P.M."/>
            <person name="Cullen D."/>
            <person name="Cullen D."/>
            <person name="Gathman A."/>
            <person name="Goodell B."/>
            <person name="Henrissat B."/>
            <person name="Ihrmark K."/>
            <person name="Kauserud H."/>
            <person name="Kohler A."/>
            <person name="LaButti K."/>
            <person name="Lapidus A."/>
            <person name="Lavin J.L."/>
            <person name="Lee Y.-H."/>
            <person name="Lindquist E."/>
            <person name="Lilly W."/>
            <person name="Lucas S."/>
            <person name="Morin E."/>
            <person name="Murat C."/>
            <person name="Oguiza J.A."/>
            <person name="Park J."/>
            <person name="Pisabarro A.G."/>
            <person name="Riley R."/>
            <person name="Rosling A."/>
            <person name="Salamov A."/>
            <person name="Schmidt O."/>
            <person name="Schmutz J."/>
            <person name="Skrede I."/>
            <person name="Stenlid J."/>
            <person name="Wiebenga A."/>
            <person name="Xie X."/>
            <person name="Kues U."/>
            <person name="Hibbett D.S."/>
            <person name="Hoffmeister D."/>
            <person name="Hogberg N."/>
            <person name="Martin F."/>
            <person name="Grigoriev I.V."/>
            <person name="Watkinson S.C."/>
        </authorList>
    </citation>
    <scope>NUCLEOTIDE SEQUENCE</scope>
    <source>
        <strain evidence="1">S7.9</strain>
    </source>
</reference>
<protein>
    <submittedName>
        <fullName evidence="1">Uncharacterized protein</fullName>
    </submittedName>
</protein>
<evidence type="ECO:0000313" key="1">
    <source>
        <dbReference type="EMBL" id="EGO28213.1"/>
    </source>
</evidence>
<organism>
    <name type="scientific">Serpula lacrymans var. lacrymans (strain S7.9)</name>
    <name type="common">Dry rot fungus</name>
    <dbReference type="NCBI Taxonomy" id="578457"/>
    <lineage>
        <taxon>Eukaryota</taxon>
        <taxon>Fungi</taxon>
        <taxon>Dikarya</taxon>
        <taxon>Basidiomycota</taxon>
        <taxon>Agaricomycotina</taxon>
        <taxon>Agaricomycetes</taxon>
        <taxon>Agaricomycetidae</taxon>
        <taxon>Boletales</taxon>
        <taxon>Coniophorineae</taxon>
        <taxon>Serpulaceae</taxon>
        <taxon>Serpula</taxon>
    </lineage>
</organism>
<dbReference type="RefSeq" id="XP_007314412.1">
    <property type="nucleotide sequence ID" value="XM_007314350.1"/>
</dbReference>
<dbReference type="Proteomes" id="UP000008064">
    <property type="component" value="Unassembled WGS sequence"/>
</dbReference>
<proteinExistence type="predicted"/>